<evidence type="ECO:0000313" key="1">
    <source>
        <dbReference type="EMBL" id="EHY65666.1"/>
    </source>
</evidence>
<dbReference type="Proteomes" id="UP000005622">
    <property type="component" value="Unassembled WGS sequence"/>
</dbReference>
<dbReference type="EMBL" id="JH604635">
    <property type="protein sequence ID" value="EHY65666.1"/>
    <property type="molecule type" value="Genomic_DNA"/>
</dbReference>
<dbReference type="AlphaFoldDB" id="H8ZC30"/>
<accession>H8ZC30</accession>
<protein>
    <recommendedName>
        <fullName evidence="2">Cyclin N-terminal domain-containing protein</fullName>
    </recommendedName>
</protein>
<proteinExistence type="predicted"/>
<gene>
    <name evidence="1" type="ORF">NERG_01273</name>
</gene>
<name>H8ZC30_NEMA1</name>
<dbReference type="HOGENOM" id="CLU_1038618_0_0_1"/>
<evidence type="ECO:0008006" key="2">
    <source>
        <dbReference type="Google" id="ProtNLM"/>
    </source>
</evidence>
<organism evidence="1">
    <name type="scientific">Nematocida ausubeli (strain ATCC PRA-371 / ERTm2)</name>
    <name type="common">Nematode killer fungus</name>
    <dbReference type="NCBI Taxonomy" id="1913371"/>
    <lineage>
        <taxon>Eukaryota</taxon>
        <taxon>Fungi</taxon>
        <taxon>Fungi incertae sedis</taxon>
        <taxon>Microsporidia</taxon>
        <taxon>Nematocida</taxon>
    </lineage>
</organism>
<reference evidence="1" key="1">
    <citation type="submission" date="2011-03" db="EMBL/GenBank/DDBJ databases">
        <title>The Genome Sequence of Nematocida sp1 strain ERTm2.</title>
        <authorList>
            <consortium name="The Broad Institute Genome Sequencing Platform"/>
            <consortium name="The Broad Institute Genome Sequencing Center for Infectious Disease"/>
            <person name="Cuomo C."/>
            <person name="Troemel E."/>
            <person name="Young S.K."/>
            <person name="Zeng Q."/>
            <person name="Gargeya S."/>
            <person name="Fitzgerald M."/>
            <person name="Haas B."/>
            <person name="Abouelleil A."/>
            <person name="Alvarado L."/>
            <person name="Arachchi H.M."/>
            <person name="Berlin A."/>
            <person name="Brown A."/>
            <person name="Chapman S.B."/>
            <person name="Chen Z."/>
            <person name="Dunbar C."/>
            <person name="Freedman E."/>
            <person name="Gearin G."/>
            <person name="Gellesch M."/>
            <person name="Goldberg J."/>
            <person name="Griggs A."/>
            <person name="Gujja S."/>
            <person name="Heilman E.R."/>
            <person name="Heiman D."/>
            <person name="Howarth C."/>
            <person name="Larson L."/>
            <person name="Lui A."/>
            <person name="MacDonald P.J.P."/>
            <person name="Mehta T."/>
            <person name="Montmayeur A."/>
            <person name="Murphy C."/>
            <person name="Neiman D."/>
            <person name="Pearson M."/>
            <person name="Priest M."/>
            <person name="Roberts A."/>
            <person name="Saif S."/>
            <person name="Shea T."/>
            <person name="Shenoy N."/>
            <person name="Sisk P."/>
            <person name="Stolte C."/>
            <person name="Sykes S."/>
            <person name="White J."/>
            <person name="Yandava C."/>
            <person name="Wortman J."/>
            <person name="Nusbaum C."/>
            <person name="Birren B."/>
        </authorList>
    </citation>
    <scope>NUCLEOTIDE SEQUENCE</scope>
    <source>
        <strain evidence="1">ERTm2</strain>
    </source>
</reference>
<sequence>MYIRKELLNIRKSKDIRLAVVELQKKGELCGYHQGMISAAIGIFYRIACSLFKQGKVQKFDSLGALLIGLLNISEKLSGSPRRISKIIADMHIIAGYQFDNEAVTKISVENTRIIYFQNAQKNLYKEACAQALLQTEVVICSLLQFDFLFMDMHEILWTTLKKKGYLQEQINLAWIILTDTLAHPFLEYFSPEIILKTVERIAIKLTGGQPLKEKGEPLEVNILEEEILYIYTSNCRKYERIKSTENTPDLEKVDANEARVCNRLSTV</sequence>